<feature type="region of interest" description="Disordered" evidence="1">
    <location>
        <begin position="179"/>
        <end position="211"/>
    </location>
</feature>
<reference evidence="2 3" key="1">
    <citation type="submission" date="2023-01" db="EMBL/GenBank/DDBJ databases">
        <title>Analysis of 21 Apiospora genomes using comparative genomics revels a genus with tremendous synthesis potential of carbohydrate active enzymes and secondary metabolites.</title>
        <authorList>
            <person name="Sorensen T."/>
        </authorList>
    </citation>
    <scope>NUCLEOTIDE SEQUENCE [LARGE SCALE GENOMIC DNA]</scope>
    <source>
        <strain evidence="2 3">CBS 135458</strain>
    </source>
</reference>
<evidence type="ECO:0000256" key="1">
    <source>
        <dbReference type="SAM" id="MobiDB-lite"/>
    </source>
</evidence>
<proteinExistence type="predicted"/>
<name>A0ABR1UZZ7_9PEZI</name>
<dbReference type="GeneID" id="92091607"/>
<dbReference type="Proteomes" id="UP001480595">
    <property type="component" value="Unassembled WGS sequence"/>
</dbReference>
<gene>
    <name evidence="2" type="ORF">PG994_007135</name>
</gene>
<sequence length="211" mass="21636">MLTKSTHIKLERSSWDPTSGGGSSGYGSGYGSGFGSSGYGSSGNWDSGGKYWGGNSSGDYGSYNTSTYWPPTTGYTTTAGPGSTNYASSGYMNSTLGPQSTGYNTTGGYPSSIEYYNSTGYYDSTTFAPSQAPSSLGTQGSATYDTAGGSSSAASTARAGTYADMSGYTHPSTSNVASAAVFGPSYNSPLLPQKRQKPMAPRPLAPKSKRE</sequence>
<evidence type="ECO:0000313" key="2">
    <source>
        <dbReference type="EMBL" id="KAK8064497.1"/>
    </source>
</evidence>
<organism evidence="2 3">
    <name type="scientific">Apiospora phragmitis</name>
    <dbReference type="NCBI Taxonomy" id="2905665"/>
    <lineage>
        <taxon>Eukaryota</taxon>
        <taxon>Fungi</taxon>
        <taxon>Dikarya</taxon>
        <taxon>Ascomycota</taxon>
        <taxon>Pezizomycotina</taxon>
        <taxon>Sordariomycetes</taxon>
        <taxon>Xylariomycetidae</taxon>
        <taxon>Amphisphaeriales</taxon>
        <taxon>Apiosporaceae</taxon>
        <taxon>Apiospora</taxon>
    </lineage>
</organism>
<protein>
    <submittedName>
        <fullName evidence="2">Uncharacterized protein</fullName>
    </submittedName>
</protein>
<feature type="compositionally biased region" description="Polar residues" evidence="1">
    <location>
        <begin position="129"/>
        <end position="139"/>
    </location>
</feature>
<dbReference type="RefSeq" id="XP_066715486.1">
    <property type="nucleotide sequence ID" value="XM_066858544.1"/>
</dbReference>
<comment type="caution">
    <text evidence="2">The sequence shown here is derived from an EMBL/GenBank/DDBJ whole genome shotgun (WGS) entry which is preliminary data.</text>
</comment>
<feature type="compositionally biased region" description="Low complexity" evidence="1">
    <location>
        <begin position="140"/>
        <end position="153"/>
    </location>
</feature>
<feature type="region of interest" description="Disordered" evidence="1">
    <location>
        <begin position="1"/>
        <end position="27"/>
    </location>
</feature>
<keyword evidence="3" id="KW-1185">Reference proteome</keyword>
<evidence type="ECO:0000313" key="3">
    <source>
        <dbReference type="Proteomes" id="UP001480595"/>
    </source>
</evidence>
<accession>A0ABR1UZZ7</accession>
<dbReference type="EMBL" id="JAQQWL010000007">
    <property type="protein sequence ID" value="KAK8064497.1"/>
    <property type="molecule type" value="Genomic_DNA"/>
</dbReference>
<feature type="region of interest" description="Disordered" evidence="1">
    <location>
        <begin position="129"/>
        <end position="153"/>
    </location>
</feature>